<keyword evidence="13 16" id="KW-0808">Transferase</keyword>
<feature type="transmembrane region" description="Helical" evidence="13">
    <location>
        <begin position="274"/>
        <end position="292"/>
    </location>
</feature>
<comment type="catalytic activity">
    <reaction evidence="13">
        <text>L-cysteinyl-[protein] + hexadecanoyl-CoA = S-hexadecanoyl-L-cysteinyl-[protein] + CoA</text>
        <dbReference type="Rhea" id="RHEA:36683"/>
        <dbReference type="Rhea" id="RHEA-COMP:10131"/>
        <dbReference type="Rhea" id="RHEA-COMP:11032"/>
        <dbReference type="ChEBI" id="CHEBI:29950"/>
        <dbReference type="ChEBI" id="CHEBI:57287"/>
        <dbReference type="ChEBI" id="CHEBI:57379"/>
        <dbReference type="ChEBI" id="CHEBI:74151"/>
        <dbReference type="EC" id="2.3.1.225"/>
    </reaction>
</comment>
<accession>A0A1V9WZY5</accession>
<gene>
    <name evidence="16" type="ORF">BIW11_04940</name>
</gene>
<evidence type="ECO:0000256" key="12">
    <source>
        <dbReference type="PROSITE-ProRule" id="PRU00023"/>
    </source>
</evidence>
<evidence type="ECO:0000256" key="14">
    <source>
        <dbReference type="SAM" id="MobiDB-lite"/>
    </source>
</evidence>
<evidence type="ECO:0000259" key="15">
    <source>
        <dbReference type="Pfam" id="PF01529"/>
    </source>
</evidence>
<feature type="region of interest" description="Disordered" evidence="14">
    <location>
        <begin position="572"/>
        <end position="595"/>
    </location>
</feature>
<dbReference type="PROSITE" id="PS50088">
    <property type="entry name" value="ANK_REPEAT"/>
    <property type="match status" value="4"/>
</dbReference>
<dbReference type="Pfam" id="PF12796">
    <property type="entry name" value="Ank_2"/>
    <property type="match status" value="1"/>
</dbReference>
<keyword evidence="4" id="KW-1052">Target cell membrane</keyword>
<dbReference type="EMBL" id="MNPL01031360">
    <property type="protein sequence ID" value="OQR66706.1"/>
    <property type="molecule type" value="Genomic_DNA"/>
</dbReference>
<keyword evidence="13" id="KW-0012">Acyltransferase</keyword>
<dbReference type="Proteomes" id="UP000192247">
    <property type="component" value="Unassembled WGS sequence"/>
</dbReference>
<dbReference type="PANTHER" id="PTHR24161">
    <property type="entry name" value="ANK_REP_REGION DOMAIN-CONTAINING PROTEIN-RELATED"/>
    <property type="match status" value="1"/>
</dbReference>
<evidence type="ECO:0000256" key="5">
    <source>
        <dbReference type="ARBA" id="ARBA00022692"/>
    </source>
</evidence>
<dbReference type="AlphaFoldDB" id="A0A1V9WZY5"/>
<evidence type="ECO:0000256" key="3">
    <source>
        <dbReference type="ARBA" id="ARBA00022483"/>
    </source>
</evidence>
<feature type="repeat" description="ANK" evidence="12">
    <location>
        <begin position="41"/>
        <end position="73"/>
    </location>
</feature>
<feature type="repeat" description="ANK" evidence="12">
    <location>
        <begin position="177"/>
        <end position="209"/>
    </location>
</feature>
<comment type="domain">
    <text evidence="13">The DHHC domain is required for palmitoyltransferase activity.</text>
</comment>
<dbReference type="InterPro" id="IPR036770">
    <property type="entry name" value="Ankyrin_rpt-contain_sf"/>
</dbReference>
<dbReference type="InParanoid" id="A0A1V9WZY5"/>
<sequence>MVTEAEAGSFDIVKATQYGVFSRVKQLVEDQGYGVNERDSENVTLLHWAAINNRLDIVNYLIGRGAIVDAIGGELESTPLQWATRQGHLPMVVLLMKYGANPTVRDGEGCSCIHLAAQFGHTPIVAYLVAKGENINLEDVNGMTALMWSTYRVQTASDPTRLLLTLGASHSMSDRVHKNTPLHWAVYAKNLNALTQLVKTGADVNAENAQGLTPKDMAANTNQVFMLNKLTLAEQPKTICKIPRDKLLNQWLVMCVPFFGFVIIGSILQSGLPAILKVLAFVVTIIMAGTLTKYLCMDYLPVCTYLATKFWMYVTWFMEFAKYVRLEVNMLFVVSSVGLFYNFWRSWRADPGIIPKDRVHQFRTIIELAERNGFDTTVFCSSCLVRKPLRSKHCSICDCCVARFDHHCPWVANCIGAKNHKNFMQYLFFLCVMLGFVWYGLYEFFAGKNLEQFGGNANLLTVMADSGWVSWVMANTLMHSIWVLCLFWCQMYQIVVLGMTTNERINCSRYKHFSRDPRGNVVSPFSRKGMWNNFAEFFDIGRRQTDWTKVHSLEEAEHPLLGHEEVQIGQRINTNRTSASQTTRLPSGDGADAQSDEAADVSGLCAGLWYWGSPFVDLSNRLAQLGQCGVPGMRFPPESDQSHVAELYEVRLATSRPPRLLGGLPFIEPPCDDAAVIPAAL</sequence>
<evidence type="ECO:0000256" key="7">
    <source>
        <dbReference type="ARBA" id="ARBA00022989"/>
    </source>
</evidence>
<keyword evidence="8" id="KW-0638">Presynaptic neurotoxin</keyword>
<dbReference type="GO" id="GO:0044231">
    <property type="term" value="C:host cell presynaptic membrane"/>
    <property type="evidence" value="ECO:0007669"/>
    <property type="project" value="UniProtKB-KW"/>
</dbReference>
<evidence type="ECO:0000256" key="11">
    <source>
        <dbReference type="ARBA" id="ARBA00023298"/>
    </source>
</evidence>
<dbReference type="GO" id="GO:0016020">
    <property type="term" value="C:membrane"/>
    <property type="evidence" value="ECO:0007669"/>
    <property type="project" value="UniProtKB-SubCell"/>
</dbReference>
<dbReference type="Pfam" id="PF00023">
    <property type="entry name" value="Ank"/>
    <property type="match status" value="2"/>
</dbReference>
<comment type="subcellular location">
    <subcellularLocation>
        <location evidence="1">Membrane</location>
        <topology evidence="1">Multi-pass membrane protein</topology>
    </subcellularLocation>
    <subcellularLocation>
        <location evidence="2">Target cell membrane</location>
    </subcellularLocation>
</comment>
<dbReference type="SMART" id="SM00248">
    <property type="entry name" value="ANK"/>
    <property type="match status" value="6"/>
</dbReference>
<feature type="domain" description="Palmitoyltransferase DHHC" evidence="15">
    <location>
        <begin position="375"/>
        <end position="507"/>
    </location>
</feature>
<feature type="transmembrane region" description="Helical" evidence="13">
    <location>
        <begin position="251"/>
        <end position="268"/>
    </location>
</feature>
<dbReference type="PANTHER" id="PTHR24161:SF85">
    <property type="entry name" value="PALMITOYLTRANSFERASE HIP14"/>
    <property type="match status" value="1"/>
</dbReference>
<evidence type="ECO:0000256" key="2">
    <source>
        <dbReference type="ARBA" id="ARBA00004175"/>
    </source>
</evidence>
<keyword evidence="11" id="KW-1053">Target membrane</keyword>
<dbReference type="EC" id="2.3.1.225" evidence="13"/>
<dbReference type="InterPro" id="IPR001594">
    <property type="entry name" value="Palmitoyltrfase_DHHC"/>
</dbReference>
<keyword evidence="8" id="KW-0800">Toxin</keyword>
<comment type="caution">
    <text evidence="16">The sequence shown here is derived from an EMBL/GenBank/DDBJ whole genome shotgun (WGS) entry which is preliminary data.</text>
</comment>
<keyword evidence="5 13" id="KW-0812">Transmembrane</keyword>
<keyword evidence="3" id="KW-0268">Exocytosis</keyword>
<dbReference type="PROSITE" id="PS50216">
    <property type="entry name" value="DHHC"/>
    <property type="match status" value="1"/>
</dbReference>
<evidence type="ECO:0000313" key="17">
    <source>
        <dbReference type="Proteomes" id="UP000192247"/>
    </source>
</evidence>
<dbReference type="Gene3D" id="1.25.40.20">
    <property type="entry name" value="Ankyrin repeat-containing domain"/>
    <property type="match status" value="1"/>
</dbReference>
<dbReference type="GO" id="GO:0044218">
    <property type="term" value="C:other organism cell membrane"/>
    <property type="evidence" value="ECO:0007669"/>
    <property type="project" value="UniProtKB-KW"/>
</dbReference>
<evidence type="ECO:0000256" key="9">
    <source>
        <dbReference type="ARBA" id="ARBA00023043"/>
    </source>
</evidence>
<reference evidence="16 17" key="1">
    <citation type="journal article" date="2017" name="Gigascience">
        <title>Draft genome of the honey bee ectoparasitic mite, Tropilaelaps mercedesae, is shaped by the parasitic life history.</title>
        <authorList>
            <person name="Dong X."/>
            <person name="Armstrong S.D."/>
            <person name="Xia D."/>
            <person name="Makepeace B.L."/>
            <person name="Darby A.C."/>
            <person name="Kadowaki T."/>
        </authorList>
    </citation>
    <scope>NUCLEOTIDE SEQUENCE [LARGE SCALE GENOMIC DNA]</scope>
    <source>
        <strain evidence="16">Wuxi-XJTLU</strain>
    </source>
</reference>
<evidence type="ECO:0000256" key="1">
    <source>
        <dbReference type="ARBA" id="ARBA00004141"/>
    </source>
</evidence>
<feature type="transmembrane region" description="Helical" evidence="13">
    <location>
        <begin position="324"/>
        <end position="344"/>
    </location>
</feature>
<dbReference type="Pfam" id="PF01529">
    <property type="entry name" value="DHHC"/>
    <property type="match status" value="1"/>
</dbReference>
<feature type="repeat" description="ANK" evidence="12">
    <location>
        <begin position="75"/>
        <end position="107"/>
    </location>
</feature>
<keyword evidence="10 13" id="KW-0472">Membrane</keyword>
<feature type="repeat" description="ANK" evidence="12">
    <location>
        <begin position="108"/>
        <end position="140"/>
    </location>
</feature>
<dbReference type="STRING" id="418985.A0A1V9WZY5"/>
<feature type="compositionally biased region" description="Polar residues" evidence="14">
    <location>
        <begin position="572"/>
        <end position="585"/>
    </location>
</feature>
<dbReference type="InterPro" id="IPR002110">
    <property type="entry name" value="Ankyrin_rpt"/>
</dbReference>
<keyword evidence="7 13" id="KW-1133">Transmembrane helix</keyword>
<organism evidence="16 17">
    <name type="scientific">Tropilaelaps mercedesae</name>
    <dbReference type="NCBI Taxonomy" id="418985"/>
    <lineage>
        <taxon>Eukaryota</taxon>
        <taxon>Metazoa</taxon>
        <taxon>Ecdysozoa</taxon>
        <taxon>Arthropoda</taxon>
        <taxon>Chelicerata</taxon>
        <taxon>Arachnida</taxon>
        <taxon>Acari</taxon>
        <taxon>Parasitiformes</taxon>
        <taxon>Mesostigmata</taxon>
        <taxon>Gamasina</taxon>
        <taxon>Dermanyssoidea</taxon>
        <taxon>Laelapidae</taxon>
        <taxon>Tropilaelaps</taxon>
    </lineage>
</organism>
<keyword evidence="6" id="KW-0677">Repeat</keyword>
<comment type="similarity">
    <text evidence="13">Belongs to the DHHC palmitoyltransferase family.</text>
</comment>
<keyword evidence="8" id="KW-0528">Neurotoxin</keyword>
<proteinExistence type="inferred from homology"/>
<dbReference type="FunCoup" id="A0A1V9WZY5">
    <property type="interactions" value="1148"/>
</dbReference>
<evidence type="ECO:0000256" key="13">
    <source>
        <dbReference type="RuleBase" id="RU079119"/>
    </source>
</evidence>
<keyword evidence="17" id="KW-1185">Reference proteome</keyword>
<dbReference type="SUPFAM" id="SSF48403">
    <property type="entry name" value="Ankyrin repeat"/>
    <property type="match status" value="1"/>
</dbReference>
<keyword evidence="9 12" id="KW-0040">ANK repeat</keyword>
<evidence type="ECO:0000256" key="10">
    <source>
        <dbReference type="ARBA" id="ARBA00023136"/>
    </source>
</evidence>
<feature type="transmembrane region" description="Helical" evidence="13">
    <location>
        <begin position="468"/>
        <end position="489"/>
    </location>
</feature>
<dbReference type="OrthoDB" id="6781668at2759"/>
<evidence type="ECO:0000313" key="16">
    <source>
        <dbReference type="EMBL" id="OQR66706.1"/>
    </source>
</evidence>
<evidence type="ECO:0000256" key="8">
    <source>
        <dbReference type="ARBA" id="ARBA00023028"/>
    </source>
</evidence>
<feature type="transmembrane region" description="Helical" evidence="13">
    <location>
        <begin position="423"/>
        <end position="441"/>
    </location>
</feature>
<dbReference type="PROSITE" id="PS50297">
    <property type="entry name" value="ANK_REP_REGION"/>
    <property type="match status" value="4"/>
</dbReference>
<name>A0A1V9WZY5_9ACAR</name>
<protein>
    <recommendedName>
        <fullName evidence="13">Palmitoyltransferase</fullName>
        <ecNumber evidence="13">2.3.1.225</ecNumber>
    </recommendedName>
</protein>
<dbReference type="GO" id="GO:0019706">
    <property type="term" value="F:protein-cysteine S-palmitoyltransferase activity"/>
    <property type="evidence" value="ECO:0007669"/>
    <property type="project" value="UniProtKB-EC"/>
</dbReference>
<evidence type="ECO:0000256" key="6">
    <source>
        <dbReference type="ARBA" id="ARBA00022737"/>
    </source>
</evidence>
<evidence type="ECO:0000256" key="4">
    <source>
        <dbReference type="ARBA" id="ARBA00022537"/>
    </source>
</evidence>
<dbReference type="GO" id="GO:0006887">
    <property type="term" value="P:exocytosis"/>
    <property type="evidence" value="ECO:0007669"/>
    <property type="project" value="UniProtKB-KW"/>
</dbReference>